<gene>
    <name evidence="12" type="primary">ogt</name>
    <name evidence="12" type="ORF">MTBBW1_980008</name>
</gene>
<evidence type="ECO:0000259" key="11">
    <source>
        <dbReference type="Pfam" id="PF02870"/>
    </source>
</evidence>
<dbReference type="AlphaFoldDB" id="A0A1W1HLB2"/>
<dbReference type="InterPro" id="IPR008332">
    <property type="entry name" value="MethylG_MeTrfase_N"/>
</dbReference>
<dbReference type="EMBL" id="FWEV01000345">
    <property type="protein sequence ID" value="SLM33259.1"/>
    <property type="molecule type" value="Genomic_DNA"/>
</dbReference>
<keyword evidence="3 9" id="KW-0963">Cytoplasm</keyword>
<comment type="miscellaneous">
    <text evidence="9">This enzyme catalyzes only one turnover and therefore is not strictly catalytic. According to one definition, an enzyme is a biocatalyst that acts repeatedly and over many reaction cycles.</text>
</comment>
<dbReference type="Gene3D" id="1.10.10.10">
    <property type="entry name" value="Winged helix-like DNA-binding domain superfamily/Winged helix DNA-binding domain"/>
    <property type="match status" value="1"/>
</dbReference>
<dbReference type="Proteomes" id="UP000191931">
    <property type="component" value="Unassembled WGS sequence"/>
</dbReference>
<comment type="catalytic activity">
    <reaction evidence="1 9">
        <text>a 4-O-methyl-thymidine in DNA + L-cysteinyl-[protein] = a thymidine in DNA + S-methyl-L-cysteinyl-[protein]</text>
        <dbReference type="Rhea" id="RHEA:53428"/>
        <dbReference type="Rhea" id="RHEA-COMP:10131"/>
        <dbReference type="Rhea" id="RHEA-COMP:10132"/>
        <dbReference type="Rhea" id="RHEA-COMP:13555"/>
        <dbReference type="Rhea" id="RHEA-COMP:13556"/>
        <dbReference type="ChEBI" id="CHEBI:29950"/>
        <dbReference type="ChEBI" id="CHEBI:82612"/>
        <dbReference type="ChEBI" id="CHEBI:137386"/>
        <dbReference type="ChEBI" id="CHEBI:137387"/>
        <dbReference type="EC" id="2.1.1.63"/>
    </reaction>
</comment>
<comment type="function">
    <text evidence="9">Involved in the cellular defense against the biological effects of O6-methylguanine (O6-MeG) and O4-methylthymine (O4-MeT) in DNA. Repairs the methylated nucleobase in DNA by stoichiometrically transferring the methyl group to a cysteine residue in the enzyme. This is a suicide reaction: the enzyme is irreversibly inactivated.</text>
</comment>
<dbReference type="CDD" id="cd06445">
    <property type="entry name" value="ATase"/>
    <property type="match status" value="1"/>
</dbReference>
<dbReference type="InterPro" id="IPR014048">
    <property type="entry name" value="MethylDNA_cys_MeTrfase_DNA-bd"/>
</dbReference>
<dbReference type="InterPro" id="IPR036217">
    <property type="entry name" value="MethylDNA_cys_MeTrfase_DNAb"/>
</dbReference>
<evidence type="ECO:0000256" key="5">
    <source>
        <dbReference type="ARBA" id="ARBA00022679"/>
    </source>
</evidence>
<dbReference type="PANTHER" id="PTHR10815">
    <property type="entry name" value="METHYLATED-DNA--PROTEIN-CYSTEINE METHYLTRANSFERASE"/>
    <property type="match status" value="1"/>
</dbReference>
<dbReference type="RefSeq" id="WP_080803590.1">
    <property type="nucleotide sequence ID" value="NZ_LT828544.1"/>
</dbReference>
<keyword evidence="6 9" id="KW-0227">DNA damage</keyword>
<keyword evidence="5 9" id="KW-0808">Transferase</keyword>
<dbReference type="SUPFAM" id="SSF46767">
    <property type="entry name" value="Methylated DNA-protein cysteine methyltransferase, C-terminal domain"/>
    <property type="match status" value="1"/>
</dbReference>
<dbReference type="Pfam" id="PF01035">
    <property type="entry name" value="DNA_binding_1"/>
    <property type="match status" value="1"/>
</dbReference>
<dbReference type="GO" id="GO:0006307">
    <property type="term" value="P:DNA alkylation repair"/>
    <property type="evidence" value="ECO:0007669"/>
    <property type="project" value="UniProtKB-UniRule"/>
</dbReference>
<evidence type="ECO:0000256" key="4">
    <source>
        <dbReference type="ARBA" id="ARBA00022603"/>
    </source>
</evidence>
<dbReference type="Pfam" id="PF02870">
    <property type="entry name" value="Methyltransf_1N"/>
    <property type="match status" value="1"/>
</dbReference>
<feature type="domain" description="Methylated-DNA-[protein]-cysteine S-methyltransferase DNA binding" evidence="10">
    <location>
        <begin position="96"/>
        <end position="176"/>
    </location>
</feature>
<feature type="active site" description="Nucleophile; methyl group acceptor" evidence="9">
    <location>
        <position position="147"/>
    </location>
</feature>
<name>A0A1W1HLB2_9BACT</name>
<dbReference type="SUPFAM" id="SSF53155">
    <property type="entry name" value="Methylated DNA-protein cysteine methyltransferase domain"/>
    <property type="match status" value="1"/>
</dbReference>
<dbReference type="GO" id="GO:0003908">
    <property type="term" value="F:methylated-DNA-[protein]-cysteine S-methyltransferase activity"/>
    <property type="evidence" value="ECO:0007669"/>
    <property type="project" value="UniProtKB-UniRule"/>
</dbReference>
<dbReference type="HAMAP" id="MF_00772">
    <property type="entry name" value="OGT"/>
    <property type="match status" value="1"/>
</dbReference>
<dbReference type="GO" id="GO:0005737">
    <property type="term" value="C:cytoplasm"/>
    <property type="evidence" value="ECO:0007669"/>
    <property type="project" value="UniProtKB-SubCell"/>
</dbReference>
<sequence length="182" mass="19880">MSIFRYIKTPVGYLLAVQGNNGLEKLLFKSSKETVLHISDDSGSRATLLSRKNIPLCELIEDKSSKELSRVENEIKAYFNGDLKSFTFPIAPCGTQFQKRVWKALLDIPFGRSLSYKDIAKNIGNVNACRAVGGAVGKNPIPIVIPCHRVIGKDGSLTGFSSGLDIKKALLDLEGVPYNVHG</sequence>
<evidence type="ECO:0000256" key="6">
    <source>
        <dbReference type="ARBA" id="ARBA00022763"/>
    </source>
</evidence>
<dbReference type="InterPro" id="IPR036631">
    <property type="entry name" value="MGMT_N_sf"/>
</dbReference>
<dbReference type="InterPro" id="IPR036388">
    <property type="entry name" value="WH-like_DNA-bd_sf"/>
</dbReference>
<protein>
    <recommendedName>
        <fullName evidence="9">Methylated-DNA--protein-cysteine methyltransferase</fullName>
        <ecNumber evidence="9">2.1.1.63</ecNumber>
    </recommendedName>
    <alternativeName>
        <fullName evidence="9">6-O-methylguanine-DNA methyltransferase</fullName>
        <shortName evidence="9">MGMT</shortName>
    </alternativeName>
    <alternativeName>
        <fullName evidence="9">O-6-methylguanine-DNA-alkyltransferase</fullName>
    </alternativeName>
</protein>
<dbReference type="GO" id="GO:0032259">
    <property type="term" value="P:methylation"/>
    <property type="evidence" value="ECO:0007669"/>
    <property type="project" value="UniProtKB-KW"/>
</dbReference>
<evidence type="ECO:0000256" key="3">
    <source>
        <dbReference type="ARBA" id="ARBA00022490"/>
    </source>
</evidence>
<comment type="similarity">
    <text evidence="2 9">Belongs to the MGMT family.</text>
</comment>
<organism evidence="12 13">
    <name type="scientific">Desulfamplus magnetovallimortis</name>
    <dbReference type="NCBI Taxonomy" id="1246637"/>
    <lineage>
        <taxon>Bacteria</taxon>
        <taxon>Pseudomonadati</taxon>
        <taxon>Thermodesulfobacteriota</taxon>
        <taxon>Desulfobacteria</taxon>
        <taxon>Desulfobacterales</taxon>
        <taxon>Desulfobacteraceae</taxon>
        <taxon>Desulfamplus</taxon>
    </lineage>
</organism>
<dbReference type="InterPro" id="IPR001497">
    <property type="entry name" value="MethylDNA_cys_MeTrfase_AS"/>
</dbReference>
<dbReference type="InterPro" id="IPR023546">
    <property type="entry name" value="MGMT"/>
</dbReference>
<dbReference type="NCBIfam" id="TIGR00589">
    <property type="entry name" value="ogt"/>
    <property type="match status" value="1"/>
</dbReference>
<comment type="subcellular location">
    <subcellularLocation>
        <location evidence="9">Cytoplasm</location>
    </subcellularLocation>
</comment>
<evidence type="ECO:0000313" key="13">
    <source>
        <dbReference type="Proteomes" id="UP000191931"/>
    </source>
</evidence>
<evidence type="ECO:0000256" key="9">
    <source>
        <dbReference type="HAMAP-Rule" id="MF_00772"/>
    </source>
</evidence>
<proteinExistence type="inferred from homology"/>
<accession>A0A1W1HLB2</accession>
<reference evidence="12 13" key="1">
    <citation type="submission" date="2017-03" db="EMBL/GenBank/DDBJ databases">
        <authorList>
            <person name="Afonso C.L."/>
            <person name="Miller P.J."/>
            <person name="Scott M.A."/>
            <person name="Spackman E."/>
            <person name="Goraichik I."/>
            <person name="Dimitrov K.M."/>
            <person name="Suarez D.L."/>
            <person name="Swayne D.E."/>
        </authorList>
    </citation>
    <scope>NUCLEOTIDE SEQUENCE [LARGE SCALE GENOMIC DNA]</scope>
    <source>
        <strain evidence="12">PRJEB14757</strain>
    </source>
</reference>
<dbReference type="FunFam" id="1.10.10.10:FF:000214">
    <property type="entry name" value="Methylated-DNA--protein-cysteine methyltransferase"/>
    <property type="match status" value="1"/>
</dbReference>
<dbReference type="PANTHER" id="PTHR10815:SF5">
    <property type="entry name" value="METHYLATED-DNA--PROTEIN-CYSTEINE METHYLTRANSFERASE"/>
    <property type="match status" value="1"/>
</dbReference>
<evidence type="ECO:0000256" key="1">
    <source>
        <dbReference type="ARBA" id="ARBA00001286"/>
    </source>
</evidence>
<feature type="domain" description="Methylguanine DNA methyltransferase ribonuclease-like" evidence="11">
    <location>
        <begin position="5"/>
        <end position="91"/>
    </location>
</feature>
<evidence type="ECO:0000259" key="10">
    <source>
        <dbReference type="Pfam" id="PF01035"/>
    </source>
</evidence>
<keyword evidence="13" id="KW-1185">Reference proteome</keyword>
<comment type="catalytic activity">
    <reaction evidence="8 9">
        <text>a 6-O-methyl-2'-deoxyguanosine in DNA + L-cysteinyl-[protein] = S-methyl-L-cysteinyl-[protein] + a 2'-deoxyguanosine in DNA</text>
        <dbReference type="Rhea" id="RHEA:24000"/>
        <dbReference type="Rhea" id="RHEA-COMP:10131"/>
        <dbReference type="Rhea" id="RHEA-COMP:10132"/>
        <dbReference type="Rhea" id="RHEA-COMP:11367"/>
        <dbReference type="Rhea" id="RHEA-COMP:11368"/>
        <dbReference type="ChEBI" id="CHEBI:29950"/>
        <dbReference type="ChEBI" id="CHEBI:82612"/>
        <dbReference type="ChEBI" id="CHEBI:85445"/>
        <dbReference type="ChEBI" id="CHEBI:85448"/>
        <dbReference type="EC" id="2.1.1.63"/>
    </reaction>
</comment>
<dbReference type="PROSITE" id="PS00374">
    <property type="entry name" value="MGMT"/>
    <property type="match status" value="1"/>
</dbReference>
<evidence type="ECO:0000256" key="2">
    <source>
        <dbReference type="ARBA" id="ARBA00008711"/>
    </source>
</evidence>
<dbReference type="OrthoDB" id="9802228at2"/>
<evidence type="ECO:0000313" key="12">
    <source>
        <dbReference type="EMBL" id="SLM33259.1"/>
    </source>
</evidence>
<evidence type="ECO:0000256" key="7">
    <source>
        <dbReference type="ARBA" id="ARBA00023204"/>
    </source>
</evidence>
<keyword evidence="7 9" id="KW-0234">DNA repair</keyword>
<dbReference type="STRING" id="1246637.MTBBW1_980008"/>
<keyword evidence="4 9" id="KW-0489">Methyltransferase</keyword>
<dbReference type="EC" id="2.1.1.63" evidence="9"/>
<evidence type="ECO:0000256" key="8">
    <source>
        <dbReference type="ARBA" id="ARBA00049348"/>
    </source>
</evidence>
<dbReference type="Gene3D" id="3.30.160.70">
    <property type="entry name" value="Methylated DNA-protein cysteine methyltransferase domain"/>
    <property type="match status" value="1"/>
</dbReference>